<comment type="caution">
    <text evidence="5">The sequence shown here is derived from an EMBL/GenBank/DDBJ whole genome shotgun (WGS) entry which is preliminary data.</text>
</comment>
<dbReference type="InterPro" id="IPR052124">
    <property type="entry name" value="Rab9_kelch_effector"/>
</dbReference>
<evidence type="ECO:0000256" key="3">
    <source>
        <dbReference type="ARBA" id="ARBA00037224"/>
    </source>
</evidence>
<dbReference type="PANTHER" id="PTHR46647:SF1">
    <property type="entry name" value="RAB9 EFFECTOR PROTEIN WITH KELCH MOTIFS"/>
    <property type="match status" value="1"/>
</dbReference>
<dbReference type="EMBL" id="JAIPUX010000439">
    <property type="protein sequence ID" value="KAH0628191.1"/>
    <property type="molecule type" value="Genomic_DNA"/>
</dbReference>
<dbReference type="Pfam" id="PF24681">
    <property type="entry name" value="Kelch_KLHDC2_KLHL20_DRC7"/>
    <property type="match status" value="1"/>
</dbReference>
<comment type="function">
    <text evidence="3">Rab9 effector required for endosome to trans-Golgi network (TGN) transport.</text>
</comment>
<gene>
    <name evidence="5" type="ORF">JD844_009042</name>
</gene>
<dbReference type="InterPro" id="IPR015915">
    <property type="entry name" value="Kelch-typ_b-propeller"/>
</dbReference>
<keyword evidence="6" id="KW-1185">Reference proteome</keyword>
<dbReference type="PANTHER" id="PTHR46647">
    <property type="entry name" value="RAB9 EFFECTOR PROTEIN WITH KELCH MOTIFS"/>
    <property type="match status" value="1"/>
</dbReference>
<dbReference type="Gene3D" id="2.120.10.80">
    <property type="entry name" value="Kelch-type beta propeller"/>
    <property type="match status" value="1"/>
</dbReference>
<reference evidence="5 6" key="1">
    <citation type="journal article" date="2022" name="Gigascience">
        <title>A chromosome-level genome assembly and annotation of the desert horned lizard, Phrynosoma platyrhinos, provides insight into chromosomal rearrangements among reptiles.</title>
        <authorList>
            <person name="Koochekian N."/>
            <person name="Ascanio A."/>
            <person name="Farleigh K."/>
            <person name="Card D.C."/>
            <person name="Schield D.R."/>
            <person name="Castoe T.A."/>
            <person name="Jezkova T."/>
        </authorList>
    </citation>
    <scope>NUCLEOTIDE SEQUENCE [LARGE SCALE GENOMIC DNA]</scope>
    <source>
        <strain evidence="5">NK-2021</strain>
    </source>
</reference>
<evidence type="ECO:0000256" key="1">
    <source>
        <dbReference type="ARBA" id="ARBA00022441"/>
    </source>
</evidence>
<feature type="non-terminal residue" evidence="5">
    <location>
        <position position="236"/>
    </location>
</feature>
<keyword evidence="1" id="KW-0880">Kelch repeat</keyword>
<sequence>MSAGLVDHWAGRFTSWAGSLTWQKVTTTGITLQSLKHSSAVVGENIYVYGGIQCGKAVDDLYVFNAVSQSWTPVKTSGSAPGARSGHAFAAIGEIIYMFGGCSKEDEYCTDVFALDTENIMLCVHIVFLCPAAQVSLTWQKCEVKGEKPVGRSHHTFTAHHDKLYIFGGINEKDFNDLVGMKLIKPSDRQPIMKEILSELGIQGINSRAKAELIQATVAFQQEKEQYDIHFKNQQK</sequence>
<proteinExistence type="predicted"/>
<keyword evidence="2" id="KW-0677">Repeat</keyword>
<dbReference type="Proteomes" id="UP000826234">
    <property type="component" value="Unassembled WGS sequence"/>
</dbReference>
<protein>
    <recommendedName>
        <fullName evidence="4">Rab9 effector protein with kelch motifs</fullName>
    </recommendedName>
</protein>
<evidence type="ECO:0000256" key="2">
    <source>
        <dbReference type="ARBA" id="ARBA00022737"/>
    </source>
</evidence>
<dbReference type="SUPFAM" id="SSF117281">
    <property type="entry name" value="Kelch motif"/>
    <property type="match status" value="1"/>
</dbReference>
<evidence type="ECO:0000256" key="4">
    <source>
        <dbReference type="ARBA" id="ARBA00039295"/>
    </source>
</evidence>
<accession>A0ABQ7TFM0</accession>
<evidence type="ECO:0000313" key="5">
    <source>
        <dbReference type="EMBL" id="KAH0628191.1"/>
    </source>
</evidence>
<evidence type="ECO:0000313" key="6">
    <source>
        <dbReference type="Proteomes" id="UP000826234"/>
    </source>
</evidence>
<name>A0ABQ7TFM0_PHRPL</name>
<organism evidence="5 6">
    <name type="scientific">Phrynosoma platyrhinos</name>
    <name type="common">Desert horned lizard</name>
    <dbReference type="NCBI Taxonomy" id="52577"/>
    <lineage>
        <taxon>Eukaryota</taxon>
        <taxon>Metazoa</taxon>
        <taxon>Chordata</taxon>
        <taxon>Craniata</taxon>
        <taxon>Vertebrata</taxon>
        <taxon>Euteleostomi</taxon>
        <taxon>Lepidosauria</taxon>
        <taxon>Squamata</taxon>
        <taxon>Bifurcata</taxon>
        <taxon>Unidentata</taxon>
        <taxon>Episquamata</taxon>
        <taxon>Toxicofera</taxon>
        <taxon>Iguania</taxon>
        <taxon>Phrynosomatidae</taxon>
        <taxon>Phrynosomatinae</taxon>
        <taxon>Phrynosoma</taxon>
    </lineage>
</organism>